<evidence type="ECO:0000256" key="3">
    <source>
        <dbReference type="ARBA" id="ARBA00004370"/>
    </source>
</evidence>
<protein>
    <submittedName>
        <fullName evidence="7">Uncharacterized protein</fullName>
    </submittedName>
</protein>
<gene>
    <name evidence="7" type="ORF">L207DRAFT_190057</name>
</gene>
<keyword evidence="8" id="KW-1185">Reference proteome</keyword>
<dbReference type="GO" id="GO:0005783">
    <property type="term" value="C:endoplasmic reticulum"/>
    <property type="evidence" value="ECO:0007669"/>
    <property type="project" value="UniProtKB-SubCell"/>
</dbReference>
<dbReference type="GO" id="GO:0005739">
    <property type="term" value="C:mitochondrion"/>
    <property type="evidence" value="ECO:0007669"/>
    <property type="project" value="UniProtKB-SubCell"/>
</dbReference>
<evidence type="ECO:0000256" key="2">
    <source>
        <dbReference type="ARBA" id="ARBA00004240"/>
    </source>
</evidence>
<organism evidence="7 8">
    <name type="scientific">Hyaloscypha variabilis (strain UAMH 11265 / GT02V1 / F)</name>
    <name type="common">Meliniomyces variabilis</name>
    <dbReference type="NCBI Taxonomy" id="1149755"/>
    <lineage>
        <taxon>Eukaryota</taxon>
        <taxon>Fungi</taxon>
        <taxon>Dikarya</taxon>
        <taxon>Ascomycota</taxon>
        <taxon>Pezizomycotina</taxon>
        <taxon>Leotiomycetes</taxon>
        <taxon>Helotiales</taxon>
        <taxon>Hyaloscyphaceae</taxon>
        <taxon>Hyaloscypha</taxon>
        <taxon>Hyaloscypha variabilis</taxon>
    </lineage>
</organism>
<evidence type="ECO:0000313" key="8">
    <source>
        <dbReference type="Proteomes" id="UP000235786"/>
    </source>
</evidence>
<dbReference type="InterPro" id="IPR052374">
    <property type="entry name" value="SERAC1"/>
</dbReference>
<dbReference type="PANTHER" id="PTHR48182:SF2">
    <property type="entry name" value="PROTEIN SERAC1"/>
    <property type="match status" value="1"/>
</dbReference>
<reference evidence="7 8" key="1">
    <citation type="submission" date="2016-04" db="EMBL/GenBank/DDBJ databases">
        <title>A degradative enzymes factory behind the ericoid mycorrhizal symbiosis.</title>
        <authorList>
            <consortium name="DOE Joint Genome Institute"/>
            <person name="Martino E."/>
            <person name="Morin E."/>
            <person name="Grelet G."/>
            <person name="Kuo A."/>
            <person name="Kohler A."/>
            <person name="Daghino S."/>
            <person name="Barry K."/>
            <person name="Choi C."/>
            <person name="Cichocki N."/>
            <person name="Clum A."/>
            <person name="Copeland A."/>
            <person name="Hainaut M."/>
            <person name="Haridas S."/>
            <person name="Labutti K."/>
            <person name="Lindquist E."/>
            <person name="Lipzen A."/>
            <person name="Khouja H.-R."/>
            <person name="Murat C."/>
            <person name="Ohm R."/>
            <person name="Olson A."/>
            <person name="Spatafora J."/>
            <person name="Veneault-Fourrey C."/>
            <person name="Henrissat B."/>
            <person name="Grigoriev I."/>
            <person name="Martin F."/>
            <person name="Perotto S."/>
        </authorList>
    </citation>
    <scope>NUCLEOTIDE SEQUENCE [LARGE SCALE GENOMIC DNA]</scope>
    <source>
        <strain evidence="7 8">F</strain>
    </source>
</reference>
<evidence type="ECO:0000313" key="7">
    <source>
        <dbReference type="EMBL" id="PMD31589.1"/>
    </source>
</evidence>
<name>A0A2J6QZC6_HYAVF</name>
<evidence type="ECO:0000256" key="6">
    <source>
        <dbReference type="ARBA" id="ARBA00023136"/>
    </source>
</evidence>
<dbReference type="PANTHER" id="PTHR48182">
    <property type="entry name" value="PROTEIN SERAC1"/>
    <property type="match status" value="1"/>
</dbReference>
<dbReference type="GO" id="GO:0016020">
    <property type="term" value="C:membrane"/>
    <property type="evidence" value="ECO:0007669"/>
    <property type="project" value="UniProtKB-SubCell"/>
</dbReference>
<dbReference type="Proteomes" id="UP000235786">
    <property type="component" value="Unassembled WGS sequence"/>
</dbReference>
<comment type="subcellular location">
    <subcellularLocation>
        <location evidence="2">Endoplasmic reticulum</location>
    </subcellularLocation>
    <subcellularLocation>
        <location evidence="3">Membrane</location>
    </subcellularLocation>
    <subcellularLocation>
        <location evidence="1">Mitochondrion</location>
    </subcellularLocation>
</comment>
<proteinExistence type="predicted"/>
<dbReference type="EMBL" id="KZ613962">
    <property type="protein sequence ID" value="PMD31589.1"/>
    <property type="molecule type" value="Genomic_DNA"/>
</dbReference>
<evidence type="ECO:0000256" key="1">
    <source>
        <dbReference type="ARBA" id="ARBA00004173"/>
    </source>
</evidence>
<evidence type="ECO:0000256" key="5">
    <source>
        <dbReference type="ARBA" id="ARBA00023128"/>
    </source>
</evidence>
<sequence length="126" mass="13523">MGGIVVKEALNISHVDIPRFDNIRDSVFAILFLAVPHRGSDAVPLISVVASIANVAAKGTGVSLITGGVRSDLVKSLKRGSPRIMKIVNDFKKFTGTIKIYSFTEQDAIRGKNSLVGVPFLFSPKI</sequence>
<keyword evidence="6" id="KW-0472">Membrane</keyword>
<keyword evidence="5" id="KW-0496">Mitochondrion</keyword>
<accession>A0A2J6QZC6</accession>
<evidence type="ECO:0000256" key="4">
    <source>
        <dbReference type="ARBA" id="ARBA00022824"/>
    </source>
</evidence>
<keyword evidence="4" id="KW-0256">Endoplasmic reticulum</keyword>
<dbReference type="AlphaFoldDB" id="A0A2J6QZC6"/>